<evidence type="ECO:0000256" key="1">
    <source>
        <dbReference type="SAM" id="SignalP"/>
    </source>
</evidence>
<evidence type="ECO:0000313" key="3">
    <source>
        <dbReference type="Proteomes" id="UP001144673"/>
    </source>
</evidence>
<dbReference type="AlphaFoldDB" id="A0A9W8UPJ3"/>
<feature type="chain" id="PRO_5040822512" evidence="1">
    <location>
        <begin position="19"/>
        <end position="127"/>
    </location>
</feature>
<organism evidence="2 3">
    <name type="scientific">Akanthomyces muscarius</name>
    <name type="common">Entomopathogenic fungus</name>
    <name type="synonym">Lecanicillium muscarium</name>
    <dbReference type="NCBI Taxonomy" id="2231603"/>
    <lineage>
        <taxon>Eukaryota</taxon>
        <taxon>Fungi</taxon>
        <taxon>Dikarya</taxon>
        <taxon>Ascomycota</taxon>
        <taxon>Pezizomycotina</taxon>
        <taxon>Sordariomycetes</taxon>
        <taxon>Hypocreomycetidae</taxon>
        <taxon>Hypocreales</taxon>
        <taxon>Cordycipitaceae</taxon>
        <taxon>Akanthomyces</taxon>
    </lineage>
</organism>
<dbReference type="EMBL" id="JAJHUN010000005">
    <property type="protein sequence ID" value="KAJ4159482.1"/>
    <property type="molecule type" value="Genomic_DNA"/>
</dbReference>
<keyword evidence="1" id="KW-0732">Signal</keyword>
<sequence>MLSSTPWLLLLISTRAAATCYSYEGKELSAYPCNATAKISPCCGSDDLCLSNGLCLNAGGNNAFAQQGCTDRDWGAPCHKYCTGYVGRLGDDGDYRHFNHRSHLFKRIAGGRESDNFNKHRDHHIQN</sequence>
<dbReference type="RefSeq" id="XP_056057481.1">
    <property type="nucleotide sequence ID" value="XM_056197739.1"/>
</dbReference>
<gene>
    <name evidence="2" type="ORF">LMH87_008382</name>
</gene>
<feature type="signal peptide" evidence="1">
    <location>
        <begin position="1"/>
        <end position="18"/>
    </location>
</feature>
<dbReference type="KEGG" id="amus:LMH87_008382"/>
<accession>A0A9W8UPJ3</accession>
<reference evidence="2" key="1">
    <citation type="journal article" date="2023" name="Access Microbiol">
        <title>De-novo genome assembly for Akanthomyces muscarius, a biocontrol agent of insect agricultural pests.</title>
        <authorList>
            <person name="Erdos Z."/>
            <person name="Studholme D.J."/>
            <person name="Raymond B."/>
            <person name="Sharma M."/>
        </authorList>
    </citation>
    <scope>NUCLEOTIDE SEQUENCE</scope>
    <source>
        <strain evidence="2">Ve6</strain>
    </source>
</reference>
<dbReference type="Proteomes" id="UP001144673">
    <property type="component" value="Unassembled WGS sequence"/>
</dbReference>
<name>A0A9W8UPJ3_AKAMU</name>
<dbReference type="GeneID" id="80895541"/>
<protein>
    <submittedName>
        <fullName evidence="2">Uncharacterized protein</fullName>
    </submittedName>
</protein>
<comment type="caution">
    <text evidence="2">The sequence shown here is derived from an EMBL/GenBank/DDBJ whole genome shotgun (WGS) entry which is preliminary data.</text>
</comment>
<proteinExistence type="predicted"/>
<evidence type="ECO:0000313" key="2">
    <source>
        <dbReference type="EMBL" id="KAJ4159482.1"/>
    </source>
</evidence>
<keyword evidence="3" id="KW-1185">Reference proteome</keyword>